<evidence type="ECO:0000313" key="7">
    <source>
        <dbReference type="EMBL" id="GLF94334.1"/>
    </source>
</evidence>
<dbReference type="RefSeq" id="WP_323446432.1">
    <property type="nucleotide sequence ID" value="NZ_BSBI01000003.1"/>
</dbReference>
<dbReference type="EMBL" id="BSBI01000003">
    <property type="protein sequence ID" value="GLF94334.1"/>
    <property type="molecule type" value="Genomic_DNA"/>
</dbReference>
<dbReference type="Pfam" id="PF17754">
    <property type="entry name" value="TetR_C_14"/>
    <property type="match status" value="1"/>
</dbReference>
<feature type="domain" description="HTH tetR-type" evidence="6">
    <location>
        <begin position="32"/>
        <end position="92"/>
    </location>
</feature>
<dbReference type="Pfam" id="PF00440">
    <property type="entry name" value="TetR_N"/>
    <property type="match status" value="1"/>
</dbReference>
<keyword evidence="2 4" id="KW-0238">DNA-binding</keyword>
<feature type="DNA-binding region" description="H-T-H motif" evidence="4">
    <location>
        <begin position="55"/>
        <end position="74"/>
    </location>
</feature>
<dbReference type="InterPro" id="IPR001647">
    <property type="entry name" value="HTH_TetR"/>
</dbReference>
<dbReference type="Gene3D" id="1.10.10.60">
    <property type="entry name" value="Homeodomain-like"/>
    <property type="match status" value="1"/>
</dbReference>
<keyword evidence="3" id="KW-0804">Transcription</keyword>
<organism evidence="7 8">
    <name type="scientific">Streptomyces yaizuensis</name>
    <dbReference type="NCBI Taxonomy" id="2989713"/>
    <lineage>
        <taxon>Bacteria</taxon>
        <taxon>Bacillati</taxon>
        <taxon>Actinomycetota</taxon>
        <taxon>Actinomycetes</taxon>
        <taxon>Kitasatosporales</taxon>
        <taxon>Streptomycetaceae</taxon>
        <taxon>Streptomyces</taxon>
    </lineage>
</organism>
<dbReference type="PRINTS" id="PR00455">
    <property type="entry name" value="HTHTETR"/>
</dbReference>
<dbReference type="InterPro" id="IPR009057">
    <property type="entry name" value="Homeodomain-like_sf"/>
</dbReference>
<evidence type="ECO:0000256" key="3">
    <source>
        <dbReference type="ARBA" id="ARBA00023163"/>
    </source>
</evidence>
<comment type="caution">
    <text evidence="7">The sequence shown here is derived from an EMBL/GenBank/DDBJ whole genome shotgun (WGS) entry which is preliminary data.</text>
</comment>
<dbReference type="InterPro" id="IPR050109">
    <property type="entry name" value="HTH-type_TetR-like_transc_reg"/>
</dbReference>
<name>A0ABQ5NVE0_9ACTN</name>
<evidence type="ECO:0000256" key="4">
    <source>
        <dbReference type="PROSITE-ProRule" id="PRU00335"/>
    </source>
</evidence>
<proteinExistence type="predicted"/>
<reference evidence="7 8" key="1">
    <citation type="submission" date="2022-10" db="EMBL/GenBank/DDBJ databases">
        <title>Draft genome sequence of Streptomyces sp. YSPA8.</title>
        <authorList>
            <person name="Moriuchi R."/>
            <person name="Dohra H."/>
            <person name="Yamamura H."/>
            <person name="Kodani S."/>
        </authorList>
    </citation>
    <scope>NUCLEOTIDE SEQUENCE [LARGE SCALE GENOMIC DNA]</scope>
    <source>
        <strain evidence="7 8">YSPA8</strain>
    </source>
</reference>
<evidence type="ECO:0000256" key="2">
    <source>
        <dbReference type="ARBA" id="ARBA00023125"/>
    </source>
</evidence>
<accession>A0ABQ5NVE0</accession>
<feature type="region of interest" description="Disordered" evidence="5">
    <location>
        <begin position="1"/>
        <end position="24"/>
    </location>
</feature>
<dbReference type="Gene3D" id="1.10.357.10">
    <property type="entry name" value="Tetracycline Repressor, domain 2"/>
    <property type="match status" value="1"/>
</dbReference>
<keyword evidence="8" id="KW-1185">Reference proteome</keyword>
<sequence>MSAPARTPSDVPPGVQPAASWAPPGLRERKKLRTRLAIRRAAYRLITEQGYEATTVEQIADAAQVSPSTVFRYFPAKEDIVVSGAYGSALLTALRARPLDEEPLDSVRHALADGLTAAIGQGREEAVQRTRLMVEVPALRARMTEALAATTAEALACTLAERAGRPPDDLGVRVFTAAVLGALREVMVHWAAGGHREDPVALMDRTLRRLRGGLRI</sequence>
<evidence type="ECO:0000259" key="6">
    <source>
        <dbReference type="PROSITE" id="PS50977"/>
    </source>
</evidence>
<dbReference type="PANTHER" id="PTHR30055:SF234">
    <property type="entry name" value="HTH-TYPE TRANSCRIPTIONAL REGULATOR BETI"/>
    <property type="match status" value="1"/>
</dbReference>
<evidence type="ECO:0000256" key="1">
    <source>
        <dbReference type="ARBA" id="ARBA00023015"/>
    </source>
</evidence>
<dbReference type="Proteomes" id="UP001291653">
    <property type="component" value="Unassembled WGS sequence"/>
</dbReference>
<dbReference type="SUPFAM" id="SSF46689">
    <property type="entry name" value="Homeodomain-like"/>
    <property type="match status" value="1"/>
</dbReference>
<protein>
    <submittedName>
        <fullName evidence="7">TetR family transcriptional regulator</fullName>
    </submittedName>
</protein>
<evidence type="ECO:0000256" key="5">
    <source>
        <dbReference type="SAM" id="MobiDB-lite"/>
    </source>
</evidence>
<dbReference type="PROSITE" id="PS50977">
    <property type="entry name" value="HTH_TETR_2"/>
    <property type="match status" value="1"/>
</dbReference>
<evidence type="ECO:0000313" key="8">
    <source>
        <dbReference type="Proteomes" id="UP001291653"/>
    </source>
</evidence>
<dbReference type="PANTHER" id="PTHR30055">
    <property type="entry name" value="HTH-TYPE TRANSCRIPTIONAL REGULATOR RUTR"/>
    <property type="match status" value="1"/>
</dbReference>
<gene>
    <name evidence="7" type="ORF">SYYSPA8_08575</name>
</gene>
<dbReference type="InterPro" id="IPR041347">
    <property type="entry name" value="MftR_C"/>
</dbReference>
<keyword evidence="1" id="KW-0805">Transcription regulation</keyword>